<dbReference type="Pfam" id="PF00696">
    <property type="entry name" value="AA_kinase"/>
    <property type="match status" value="1"/>
</dbReference>
<dbReference type="InterPro" id="IPR036393">
    <property type="entry name" value="AceGlu_kinase-like_sf"/>
</dbReference>
<dbReference type="RefSeq" id="WP_116960906.1">
    <property type="nucleotide sequence ID" value="NZ_QVLS01000017.1"/>
</dbReference>
<dbReference type="Gene3D" id="3.40.1160.10">
    <property type="entry name" value="Acetylglutamate kinase-like"/>
    <property type="match status" value="1"/>
</dbReference>
<comment type="similarity">
    <text evidence="1 5">Belongs to the carbamate kinase family.</text>
</comment>
<proteinExistence type="inferred from homology"/>
<evidence type="ECO:0000256" key="5">
    <source>
        <dbReference type="PIRNR" id="PIRNR000723"/>
    </source>
</evidence>
<keyword evidence="8" id="KW-1185">Reference proteome</keyword>
<evidence type="ECO:0000313" key="7">
    <source>
        <dbReference type="EMBL" id="RFP76139.1"/>
    </source>
</evidence>
<accession>A0A372EE44</accession>
<dbReference type="PRINTS" id="PR01469">
    <property type="entry name" value="CARBMTKINASE"/>
</dbReference>
<keyword evidence="3 5" id="KW-0418">Kinase</keyword>
<evidence type="ECO:0000256" key="3">
    <source>
        <dbReference type="ARBA" id="ARBA00022777"/>
    </source>
</evidence>
<evidence type="ECO:0000313" key="8">
    <source>
        <dbReference type="Proteomes" id="UP000261931"/>
    </source>
</evidence>
<evidence type="ECO:0000259" key="6">
    <source>
        <dbReference type="Pfam" id="PF00696"/>
    </source>
</evidence>
<protein>
    <recommendedName>
        <fullName evidence="4 5">Carbamate kinase</fullName>
    </recommendedName>
</protein>
<gene>
    <name evidence="7" type="primary">arcC</name>
    <name evidence="7" type="ORF">DY262_20395</name>
</gene>
<dbReference type="Proteomes" id="UP000261931">
    <property type="component" value="Unassembled WGS sequence"/>
</dbReference>
<dbReference type="SUPFAM" id="SSF53633">
    <property type="entry name" value="Carbamate kinase-like"/>
    <property type="match status" value="1"/>
</dbReference>
<organism evidence="7 8">
    <name type="scientific">Hydrogenophaga borbori</name>
    <dbReference type="NCBI Taxonomy" id="2294117"/>
    <lineage>
        <taxon>Bacteria</taxon>
        <taxon>Pseudomonadati</taxon>
        <taxon>Pseudomonadota</taxon>
        <taxon>Betaproteobacteria</taxon>
        <taxon>Burkholderiales</taxon>
        <taxon>Comamonadaceae</taxon>
        <taxon>Hydrogenophaga</taxon>
    </lineage>
</organism>
<comment type="caution">
    <text evidence="7">The sequence shown here is derived from an EMBL/GenBank/DDBJ whole genome shotgun (WGS) entry which is preliminary data.</text>
</comment>
<dbReference type="InterPro" id="IPR003964">
    <property type="entry name" value="Carb_kinase"/>
</dbReference>
<keyword evidence="2 5" id="KW-0808">Transferase</keyword>
<dbReference type="FunFam" id="3.40.1160.10:FF:000007">
    <property type="entry name" value="Carbamate kinase"/>
    <property type="match status" value="1"/>
</dbReference>
<dbReference type="PANTHER" id="PTHR30409">
    <property type="entry name" value="CARBAMATE KINASE"/>
    <property type="match status" value="1"/>
</dbReference>
<evidence type="ECO:0000256" key="1">
    <source>
        <dbReference type="ARBA" id="ARBA00011066"/>
    </source>
</evidence>
<dbReference type="EMBL" id="QVLS01000017">
    <property type="protein sequence ID" value="RFP76139.1"/>
    <property type="molecule type" value="Genomic_DNA"/>
</dbReference>
<dbReference type="NCBIfam" id="TIGR00746">
    <property type="entry name" value="arcC"/>
    <property type="match status" value="1"/>
</dbReference>
<dbReference type="GO" id="GO:0019546">
    <property type="term" value="P:L-arginine deiminase pathway"/>
    <property type="evidence" value="ECO:0007669"/>
    <property type="project" value="TreeGrafter"/>
</dbReference>
<dbReference type="InterPro" id="IPR001048">
    <property type="entry name" value="Asp/Glu/Uridylate_kinase"/>
</dbReference>
<dbReference type="AlphaFoldDB" id="A0A372EE44"/>
<sequence>MARVVVALGGNALLRRGEPVSAATQRDNIRRAATALARLMEDGHRLVVTHGNGPQVGLLALQGETAGQGRFPLDVLGAETEGMIGYVLQQELDNACPGPARFATLLTQVEVDPRDAAFGAPDKPVGPVYSEAQARSLQQQRGWAIAPDGPAWRRVVPSPRPLRILEIEVIRLLVDQGVTVICAGGGGIPVVRRPDGTHIGVEAVIDKDHASGLLAAELQADAFLMLTDVPAVFTGWGTPDQRALGDVTPLELSGMDFAAGSMGPKVRAACDFVDRTGALAGIGALDDAAAILARQAGTRIDPVPGFRTVPLQRSPA</sequence>
<dbReference type="GO" id="GO:0008804">
    <property type="term" value="F:carbamate kinase activity"/>
    <property type="evidence" value="ECO:0007669"/>
    <property type="project" value="UniProtKB-UniRule"/>
</dbReference>
<feature type="domain" description="Aspartate/glutamate/uridylate kinase" evidence="6">
    <location>
        <begin position="3"/>
        <end position="276"/>
    </location>
</feature>
<dbReference type="GO" id="GO:0005829">
    <property type="term" value="C:cytosol"/>
    <property type="evidence" value="ECO:0007669"/>
    <property type="project" value="TreeGrafter"/>
</dbReference>
<dbReference type="CDD" id="cd04235">
    <property type="entry name" value="AAK_CK"/>
    <property type="match status" value="1"/>
</dbReference>
<evidence type="ECO:0000256" key="4">
    <source>
        <dbReference type="NCBIfam" id="TIGR00746"/>
    </source>
</evidence>
<dbReference type="PANTHER" id="PTHR30409:SF1">
    <property type="entry name" value="CARBAMATE KINASE-RELATED"/>
    <property type="match status" value="1"/>
</dbReference>
<dbReference type="NCBIfam" id="NF009008">
    <property type="entry name" value="PRK12354.1"/>
    <property type="match status" value="1"/>
</dbReference>
<dbReference type="PIRSF" id="PIRSF000723">
    <property type="entry name" value="Carbamate_kin"/>
    <property type="match status" value="1"/>
</dbReference>
<evidence type="ECO:0000256" key="2">
    <source>
        <dbReference type="ARBA" id="ARBA00022679"/>
    </source>
</evidence>
<reference evidence="7 8" key="1">
    <citation type="submission" date="2018-08" db="EMBL/GenBank/DDBJ databases">
        <title>Hydrogenophaga sp. LA-38 isolated from sludge.</title>
        <authorList>
            <person name="Im W.-T."/>
        </authorList>
    </citation>
    <scope>NUCLEOTIDE SEQUENCE [LARGE SCALE GENOMIC DNA]</scope>
    <source>
        <strain evidence="7 8">LA-38</strain>
    </source>
</reference>
<name>A0A372EE44_9BURK</name>